<name>W6TEB3_HOLOB</name>
<dbReference type="EMBL" id="AWTR02000070">
    <property type="protein sequence ID" value="ETZ07019.1"/>
    <property type="molecule type" value="Genomic_DNA"/>
</dbReference>
<proteinExistence type="predicted"/>
<organism evidence="1 2">
    <name type="scientific">Holospora obtusa F1</name>
    <dbReference type="NCBI Taxonomy" id="1399147"/>
    <lineage>
        <taxon>Bacteria</taxon>
        <taxon>Pseudomonadati</taxon>
        <taxon>Pseudomonadota</taxon>
        <taxon>Alphaproteobacteria</taxon>
        <taxon>Holosporales</taxon>
        <taxon>Holosporaceae</taxon>
        <taxon>Holospora</taxon>
    </lineage>
</organism>
<comment type="caution">
    <text evidence="1">The sequence shown here is derived from an EMBL/GenBank/DDBJ whole genome shotgun (WGS) entry which is preliminary data.</text>
</comment>
<dbReference type="AlphaFoldDB" id="W6TEB3"/>
<keyword evidence="2" id="KW-1185">Reference proteome</keyword>
<reference evidence="1 2" key="1">
    <citation type="journal article" date="2014" name="FEMS Microbiol. Lett.">
        <title>Draft genome sequences of three Holospora species (Holospora obtusa, Holospora undulata, and Holospora elegans), endonuclear symbiotic bacteria of the ciliate Paramecium caudatum.</title>
        <authorList>
            <person name="Dohra H."/>
            <person name="Tanaka K."/>
            <person name="Suzuki T."/>
            <person name="Fujishima M."/>
            <person name="Suzuki H."/>
        </authorList>
    </citation>
    <scope>NUCLEOTIDE SEQUENCE [LARGE SCALE GENOMIC DNA]</scope>
    <source>
        <strain evidence="1 2">F1</strain>
    </source>
</reference>
<sequence length="72" mass="8611">MSRKNAQIVCSKLSQELRRQVWFLEESSKIIQLRTAPFHYKFQALLIFAKLNSIYSVYHVFKKYALYFFATA</sequence>
<evidence type="ECO:0000313" key="2">
    <source>
        <dbReference type="Proteomes" id="UP000019112"/>
    </source>
</evidence>
<gene>
    <name evidence="1" type="ORF">P618_200790</name>
</gene>
<evidence type="ECO:0000313" key="1">
    <source>
        <dbReference type="EMBL" id="ETZ07019.1"/>
    </source>
</evidence>
<protein>
    <submittedName>
        <fullName evidence="1">Uncharacterized protein</fullName>
    </submittedName>
</protein>
<dbReference type="Proteomes" id="UP000019112">
    <property type="component" value="Unassembled WGS sequence"/>
</dbReference>
<accession>W6TEB3</accession>